<reference evidence="2" key="1">
    <citation type="submission" date="2017-05" db="EMBL/GenBank/DDBJ databases">
        <title>Complete sequence of plasmid p205880-NR1.</title>
        <authorList>
            <person name="Wang S."/>
            <person name="Zhou D."/>
        </authorList>
    </citation>
    <scope>NUCLEOTIDE SEQUENCE</scope>
    <source>
        <strain evidence="2">205880</strain>
        <plasmid evidence="2">p205880-NR1</plasmid>
    </source>
</reference>
<geneLocation type="plasmid" evidence="2">
    <name>p205880-NR1</name>
</geneLocation>
<keyword evidence="1" id="KW-0472">Membrane</keyword>
<dbReference type="EMBL" id="MF144193">
    <property type="protein sequence ID" value="ASK37199.1"/>
    <property type="molecule type" value="Genomic_DNA"/>
</dbReference>
<dbReference type="RefSeq" id="WP_060527962.1">
    <property type="nucleotide sequence ID" value="NZ_BPUY01000019.1"/>
</dbReference>
<protein>
    <submittedName>
        <fullName evidence="2">Uncharacterized protein</fullName>
    </submittedName>
</protein>
<dbReference type="AlphaFoldDB" id="A0A220SV51"/>
<evidence type="ECO:0000256" key="1">
    <source>
        <dbReference type="SAM" id="Phobius"/>
    </source>
</evidence>
<name>A0A220SV51_KLEPN</name>
<accession>A0A220SV51</accession>
<feature type="transmembrane region" description="Helical" evidence="1">
    <location>
        <begin position="286"/>
        <end position="307"/>
    </location>
</feature>
<proteinExistence type="predicted"/>
<organism evidence="2">
    <name type="scientific">Klebsiella pneumoniae</name>
    <dbReference type="NCBI Taxonomy" id="573"/>
    <lineage>
        <taxon>Bacteria</taxon>
        <taxon>Pseudomonadati</taxon>
        <taxon>Pseudomonadota</taxon>
        <taxon>Gammaproteobacteria</taxon>
        <taxon>Enterobacterales</taxon>
        <taxon>Enterobacteriaceae</taxon>
        <taxon>Klebsiella/Raoultella group</taxon>
        <taxon>Klebsiella</taxon>
        <taxon>Klebsiella pneumoniae complex</taxon>
    </lineage>
</organism>
<feature type="transmembrane region" description="Helical" evidence="1">
    <location>
        <begin position="254"/>
        <end position="274"/>
    </location>
</feature>
<evidence type="ECO:0000313" key="2">
    <source>
        <dbReference type="EMBL" id="ASK37199.1"/>
    </source>
</evidence>
<sequence>MTLWTDSYQSSIDSISNYIENNFTPYNDIPDNLFQLDDSVLADCIIVVAWRYFRNLYNNRRDSLNKYTLYNQRISNQGNTPSLQELMDDKFRFLNVILRIIFEYNFWASDDFGPPMFLRPEILEKLDKLKPASEFPVNFIWIERSMPAALTKDLLLSEEFSALRMIAGSVGLFEEKITTEIKRGFSDVNKEADALKNNIEGLIKSAGATVQSLAEYDEKLKQYKSEYNFVLLSKAFSNLLKTKKAEYVTNHRSVIIFSSWLIATPLFALLNHVYNFFPVEFNLNALFYYLPILSLELLFFYFMRLYYIEGKAIKAQILQIEQRLSLCEFIHDYVETKNNSGSEKESWSLFEKLIFSPIQVSSENIPSLLDGASSIAELAGKILSKEAK</sequence>
<keyword evidence="1" id="KW-0812">Transmembrane</keyword>
<keyword evidence="2" id="KW-0614">Plasmid</keyword>
<keyword evidence="1" id="KW-1133">Transmembrane helix</keyword>